<comment type="caution">
    <text evidence="1">The sequence shown here is derived from an EMBL/GenBank/DDBJ whole genome shotgun (WGS) entry which is preliminary data.</text>
</comment>
<keyword evidence="2" id="KW-1185">Reference proteome</keyword>
<gene>
    <name evidence="1" type="ORF">Bccel_5632</name>
</gene>
<name>A0A0L6JY24_9FIRM</name>
<dbReference type="AlphaFoldDB" id="A0A0L6JY24"/>
<dbReference type="RefSeq" id="WP_036939960.1">
    <property type="nucleotide sequence ID" value="NZ_JQKC01000010.1"/>
</dbReference>
<accession>A0A0L6JY24</accession>
<dbReference type="STRING" id="398512.Bccel_5632"/>
<organism evidence="1 2">
    <name type="scientific">Pseudobacteroides cellulosolvens ATCC 35603 = DSM 2933</name>
    <dbReference type="NCBI Taxonomy" id="398512"/>
    <lineage>
        <taxon>Bacteria</taxon>
        <taxon>Bacillati</taxon>
        <taxon>Bacillota</taxon>
        <taxon>Clostridia</taxon>
        <taxon>Eubacteriales</taxon>
        <taxon>Oscillospiraceae</taxon>
        <taxon>Pseudobacteroides</taxon>
    </lineage>
</organism>
<reference evidence="2" key="1">
    <citation type="submission" date="2015-07" db="EMBL/GenBank/DDBJ databases">
        <title>Near-Complete Genome Sequence of the Cellulolytic Bacterium Bacteroides (Pseudobacteroides) cellulosolvens ATCC 35603.</title>
        <authorList>
            <person name="Dassa B."/>
            <person name="Utturkar S.M."/>
            <person name="Klingeman D.M."/>
            <person name="Hurt R.A."/>
            <person name="Keller M."/>
            <person name="Xu J."/>
            <person name="Reddy Y.H.K."/>
            <person name="Borovok I."/>
            <person name="Grinberg I.R."/>
            <person name="Lamed R."/>
            <person name="Zhivin O."/>
            <person name="Bayer E.A."/>
            <person name="Brown S.D."/>
        </authorList>
    </citation>
    <scope>NUCLEOTIDE SEQUENCE [LARGE SCALE GENOMIC DNA]</scope>
    <source>
        <strain evidence="2">DSM 2933</strain>
    </source>
</reference>
<protein>
    <submittedName>
        <fullName evidence="1">Uncharacterized protein</fullName>
    </submittedName>
</protein>
<dbReference type="Proteomes" id="UP000036923">
    <property type="component" value="Unassembled WGS sequence"/>
</dbReference>
<sequence>MEKNNINVSIDNYDDDNIIVYFEKDGKNVWKTFGLYNFRDEMDFWGMPSLLKEVNGKNGFVFSNKIDIDLLKSEIDRFIYDNKLNEADLIL</sequence>
<dbReference type="OrthoDB" id="9814556at2"/>
<evidence type="ECO:0000313" key="1">
    <source>
        <dbReference type="EMBL" id="KNY30352.1"/>
    </source>
</evidence>
<dbReference type="EMBL" id="LGTC01000001">
    <property type="protein sequence ID" value="KNY30352.1"/>
    <property type="molecule type" value="Genomic_DNA"/>
</dbReference>
<proteinExistence type="predicted"/>
<dbReference type="eggNOG" id="ENOG502ZTT1">
    <property type="taxonomic scope" value="Bacteria"/>
</dbReference>
<evidence type="ECO:0000313" key="2">
    <source>
        <dbReference type="Proteomes" id="UP000036923"/>
    </source>
</evidence>